<gene>
    <name evidence="2" type="ordered locus">Desti_1299</name>
</gene>
<evidence type="ECO:0000256" key="1">
    <source>
        <dbReference type="SAM" id="Phobius"/>
    </source>
</evidence>
<feature type="transmembrane region" description="Helical" evidence="1">
    <location>
        <begin position="6"/>
        <end position="25"/>
    </location>
</feature>
<organism evidence="2 3">
    <name type="scientific">Desulfomonile tiedjei (strain ATCC 49306 / DSM 6799 / DCB-1)</name>
    <dbReference type="NCBI Taxonomy" id="706587"/>
    <lineage>
        <taxon>Bacteria</taxon>
        <taxon>Pseudomonadati</taxon>
        <taxon>Thermodesulfobacteriota</taxon>
        <taxon>Desulfomonilia</taxon>
        <taxon>Desulfomonilales</taxon>
        <taxon>Desulfomonilaceae</taxon>
        <taxon>Desulfomonile</taxon>
    </lineage>
</organism>
<dbReference type="STRING" id="706587.Desti_1299"/>
<dbReference type="HOGENOM" id="CLU_2600386_0_0_7"/>
<sequence>MNPEQAFVRVMGIALMPMAAGYMLLKYIMPRPDDLMTAAIHFRNGLQEFQRGISTVVFGSGLSPEEMKKERESRKIPID</sequence>
<evidence type="ECO:0000313" key="2">
    <source>
        <dbReference type="EMBL" id="AFM24012.1"/>
    </source>
</evidence>
<proteinExistence type="predicted"/>
<dbReference type="AlphaFoldDB" id="I4C371"/>
<evidence type="ECO:0000313" key="3">
    <source>
        <dbReference type="Proteomes" id="UP000006055"/>
    </source>
</evidence>
<protein>
    <submittedName>
        <fullName evidence="2">Uncharacterized protein</fullName>
    </submittedName>
</protein>
<dbReference type="KEGG" id="dti:Desti_1299"/>
<dbReference type="EMBL" id="CP003360">
    <property type="protein sequence ID" value="AFM24012.1"/>
    <property type="molecule type" value="Genomic_DNA"/>
</dbReference>
<keyword evidence="3" id="KW-1185">Reference proteome</keyword>
<dbReference type="RefSeq" id="WP_014809163.1">
    <property type="nucleotide sequence ID" value="NC_018025.1"/>
</dbReference>
<keyword evidence="1" id="KW-0472">Membrane</keyword>
<keyword evidence="1" id="KW-1133">Transmembrane helix</keyword>
<dbReference type="Proteomes" id="UP000006055">
    <property type="component" value="Chromosome"/>
</dbReference>
<name>I4C371_DESTA</name>
<reference evidence="3" key="1">
    <citation type="submission" date="2012-06" db="EMBL/GenBank/DDBJ databases">
        <title>Complete sequence of chromosome of Desulfomonile tiedjei DSM 6799.</title>
        <authorList>
            <person name="Lucas S."/>
            <person name="Copeland A."/>
            <person name="Lapidus A."/>
            <person name="Glavina del Rio T."/>
            <person name="Dalin E."/>
            <person name="Tice H."/>
            <person name="Bruce D."/>
            <person name="Goodwin L."/>
            <person name="Pitluck S."/>
            <person name="Peters L."/>
            <person name="Ovchinnikova G."/>
            <person name="Zeytun A."/>
            <person name="Lu M."/>
            <person name="Kyrpides N."/>
            <person name="Mavromatis K."/>
            <person name="Ivanova N."/>
            <person name="Brettin T."/>
            <person name="Detter J.C."/>
            <person name="Han C."/>
            <person name="Larimer F."/>
            <person name="Land M."/>
            <person name="Hauser L."/>
            <person name="Markowitz V."/>
            <person name="Cheng J.-F."/>
            <person name="Hugenholtz P."/>
            <person name="Woyke T."/>
            <person name="Wu D."/>
            <person name="Spring S."/>
            <person name="Schroeder M."/>
            <person name="Brambilla E."/>
            <person name="Klenk H.-P."/>
            <person name="Eisen J.A."/>
        </authorList>
    </citation>
    <scope>NUCLEOTIDE SEQUENCE [LARGE SCALE GENOMIC DNA]</scope>
    <source>
        <strain evidence="3">ATCC 49306 / DSM 6799 / DCB-1</strain>
    </source>
</reference>
<accession>I4C371</accession>
<keyword evidence="1" id="KW-0812">Transmembrane</keyword>